<dbReference type="AlphaFoldDB" id="A0AAE0U5L7"/>
<evidence type="ECO:0000256" key="1">
    <source>
        <dbReference type="SAM" id="SignalP"/>
    </source>
</evidence>
<sequence length="236" mass="25673">MPITKRPISAQLLAVARALWSLQALRNICGRWATWHLRKPTSCDAVAPQGNDIRPPSLSTIATGSNQPATLGAISSNESQNLGQASSSLLNVLQAGREVSQSPEAPHPTSTGIATTQLNANLSEPLDPIEANGQPLATITWYNFPVEVDGDFALTPAPNLRESAKRRAVCLDCEMVGVTRNGRRDQAELERILAIDFERSSSTTLRTCYGSGITPQKMREAKRDGRIIYGWRAARR</sequence>
<gene>
    <name evidence="2" type="ORF">B0H63DRAFT_520491</name>
</gene>
<reference evidence="2" key="1">
    <citation type="journal article" date="2023" name="Mol. Phylogenet. Evol.">
        <title>Genome-scale phylogeny and comparative genomics of the fungal order Sordariales.</title>
        <authorList>
            <person name="Hensen N."/>
            <person name="Bonometti L."/>
            <person name="Westerberg I."/>
            <person name="Brannstrom I.O."/>
            <person name="Guillou S."/>
            <person name="Cros-Aarteil S."/>
            <person name="Calhoun S."/>
            <person name="Haridas S."/>
            <person name="Kuo A."/>
            <person name="Mondo S."/>
            <person name="Pangilinan J."/>
            <person name="Riley R."/>
            <person name="LaButti K."/>
            <person name="Andreopoulos B."/>
            <person name="Lipzen A."/>
            <person name="Chen C."/>
            <person name="Yan M."/>
            <person name="Daum C."/>
            <person name="Ng V."/>
            <person name="Clum A."/>
            <person name="Steindorff A."/>
            <person name="Ohm R.A."/>
            <person name="Martin F."/>
            <person name="Silar P."/>
            <person name="Natvig D.O."/>
            <person name="Lalanne C."/>
            <person name="Gautier V."/>
            <person name="Ament-Velasquez S.L."/>
            <person name="Kruys A."/>
            <person name="Hutchinson M.I."/>
            <person name="Powell A.J."/>
            <person name="Barry K."/>
            <person name="Miller A.N."/>
            <person name="Grigoriev I.V."/>
            <person name="Debuchy R."/>
            <person name="Gladieux P."/>
            <person name="Hiltunen Thoren M."/>
            <person name="Johannesson H."/>
        </authorList>
    </citation>
    <scope>NUCLEOTIDE SEQUENCE</scope>
    <source>
        <strain evidence="2">CBS 232.78</strain>
    </source>
</reference>
<evidence type="ECO:0000313" key="3">
    <source>
        <dbReference type="Proteomes" id="UP001285441"/>
    </source>
</evidence>
<proteinExistence type="predicted"/>
<dbReference type="Proteomes" id="UP001285441">
    <property type="component" value="Unassembled WGS sequence"/>
</dbReference>
<comment type="caution">
    <text evidence="2">The sequence shown here is derived from an EMBL/GenBank/DDBJ whole genome shotgun (WGS) entry which is preliminary data.</text>
</comment>
<dbReference type="EMBL" id="JAULSW010000002">
    <property type="protein sequence ID" value="KAK3391299.1"/>
    <property type="molecule type" value="Genomic_DNA"/>
</dbReference>
<evidence type="ECO:0000313" key="2">
    <source>
        <dbReference type="EMBL" id="KAK3391299.1"/>
    </source>
</evidence>
<name>A0AAE0U5L7_9PEZI</name>
<keyword evidence="3" id="KW-1185">Reference proteome</keyword>
<protein>
    <recommendedName>
        <fullName evidence="4">Exonuclease domain-containing protein</fullName>
    </recommendedName>
</protein>
<organism evidence="2 3">
    <name type="scientific">Podospora didyma</name>
    <dbReference type="NCBI Taxonomy" id="330526"/>
    <lineage>
        <taxon>Eukaryota</taxon>
        <taxon>Fungi</taxon>
        <taxon>Dikarya</taxon>
        <taxon>Ascomycota</taxon>
        <taxon>Pezizomycotina</taxon>
        <taxon>Sordariomycetes</taxon>
        <taxon>Sordariomycetidae</taxon>
        <taxon>Sordariales</taxon>
        <taxon>Podosporaceae</taxon>
        <taxon>Podospora</taxon>
    </lineage>
</organism>
<feature type="chain" id="PRO_5042236707" description="Exonuclease domain-containing protein" evidence="1">
    <location>
        <begin position="19"/>
        <end position="236"/>
    </location>
</feature>
<keyword evidence="1" id="KW-0732">Signal</keyword>
<reference evidence="2" key="2">
    <citation type="submission" date="2023-06" db="EMBL/GenBank/DDBJ databases">
        <authorList>
            <consortium name="Lawrence Berkeley National Laboratory"/>
            <person name="Haridas S."/>
            <person name="Hensen N."/>
            <person name="Bonometti L."/>
            <person name="Westerberg I."/>
            <person name="Brannstrom I.O."/>
            <person name="Guillou S."/>
            <person name="Cros-Aarteil S."/>
            <person name="Calhoun S."/>
            <person name="Kuo A."/>
            <person name="Mondo S."/>
            <person name="Pangilinan J."/>
            <person name="Riley R."/>
            <person name="LaButti K."/>
            <person name="Andreopoulos B."/>
            <person name="Lipzen A."/>
            <person name="Chen C."/>
            <person name="Yanf M."/>
            <person name="Daum C."/>
            <person name="Ng V."/>
            <person name="Clum A."/>
            <person name="Steindorff A."/>
            <person name="Ohm R."/>
            <person name="Martin F."/>
            <person name="Silar P."/>
            <person name="Natvig D."/>
            <person name="Lalanne C."/>
            <person name="Gautier V."/>
            <person name="Ament-velasquez S.L."/>
            <person name="Kruys A."/>
            <person name="Hutchinson M.I."/>
            <person name="Powell A.J."/>
            <person name="Barry K."/>
            <person name="Miller A.N."/>
            <person name="Grigoriev I.V."/>
            <person name="Debuchy R."/>
            <person name="Gladieux P."/>
            <person name="Thoren M.H."/>
            <person name="Johannesson H."/>
        </authorList>
    </citation>
    <scope>NUCLEOTIDE SEQUENCE</scope>
    <source>
        <strain evidence="2">CBS 232.78</strain>
    </source>
</reference>
<evidence type="ECO:0008006" key="4">
    <source>
        <dbReference type="Google" id="ProtNLM"/>
    </source>
</evidence>
<accession>A0AAE0U5L7</accession>
<feature type="signal peptide" evidence="1">
    <location>
        <begin position="1"/>
        <end position="18"/>
    </location>
</feature>